<feature type="non-terminal residue" evidence="2">
    <location>
        <position position="1"/>
    </location>
</feature>
<dbReference type="Proteomes" id="UP000053864">
    <property type="component" value="Unassembled WGS sequence"/>
</dbReference>
<keyword evidence="1" id="KW-1133">Transmembrane helix</keyword>
<name>W2I2S6_PHYNI</name>
<sequence>PEAVTMTLLRSSTFSPDLLVELQPTAGLRAKMSRLAQASLAGSSSETAAKRPQVATRHHRHRLRRHYIVLIVFVASVAAITFAAVVSGACWISCGIARLCTLAGSPPPTTPSAPLYNGSMVSDVSDESI</sequence>
<evidence type="ECO:0000313" key="2">
    <source>
        <dbReference type="EMBL" id="ETL27653.1"/>
    </source>
</evidence>
<gene>
    <name evidence="2" type="ORF">L916_18831</name>
</gene>
<dbReference type="VEuPathDB" id="FungiDB:PPTG_05578"/>
<dbReference type="EMBL" id="KI675890">
    <property type="protein sequence ID" value="ETL27653.1"/>
    <property type="molecule type" value="Genomic_DNA"/>
</dbReference>
<organism evidence="2">
    <name type="scientific">Phytophthora nicotianae</name>
    <name type="common">Potato buckeye rot agent</name>
    <name type="synonym">Phytophthora parasitica</name>
    <dbReference type="NCBI Taxonomy" id="4792"/>
    <lineage>
        <taxon>Eukaryota</taxon>
        <taxon>Sar</taxon>
        <taxon>Stramenopiles</taxon>
        <taxon>Oomycota</taxon>
        <taxon>Peronosporomycetes</taxon>
        <taxon>Peronosporales</taxon>
        <taxon>Peronosporaceae</taxon>
        <taxon>Phytophthora</taxon>
    </lineage>
</organism>
<feature type="transmembrane region" description="Helical" evidence="1">
    <location>
        <begin position="67"/>
        <end position="89"/>
    </location>
</feature>
<keyword evidence="1" id="KW-0812">Transmembrane</keyword>
<accession>W2I2S6</accession>
<reference evidence="2" key="1">
    <citation type="submission" date="2013-11" db="EMBL/GenBank/DDBJ databases">
        <title>The Genome Sequence of Phytophthora parasitica CJ05E6.</title>
        <authorList>
            <consortium name="The Broad Institute Genomics Platform"/>
            <person name="Russ C."/>
            <person name="Tyler B."/>
            <person name="Panabieres F."/>
            <person name="Shan W."/>
            <person name="Tripathy S."/>
            <person name="Grunwald N."/>
            <person name="Machado M."/>
            <person name="Johnson C.S."/>
            <person name="Arredondo F."/>
            <person name="Hong C."/>
            <person name="Coffey M."/>
            <person name="Young S.K."/>
            <person name="Zeng Q."/>
            <person name="Gargeya S."/>
            <person name="Fitzgerald M."/>
            <person name="Abouelleil A."/>
            <person name="Alvarado L."/>
            <person name="Chapman S.B."/>
            <person name="Gainer-Dewar J."/>
            <person name="Goldberg J."/>
            <person name="Griggs A."/>
            <person name="Gujja S."/>
            <person name="Hansen M."/>
            <person name="Howarth C."/>
            <person name="Imamovic A."/>
            <person name="Ireland A."/>
            <person name="Larimer J."/>
            <person name="McCowan C."/>
            <person name="Murphy C."/>
            <person name="Pearson M."/>
            <person name="Poon T.W."/>
            <person name="Priest M."/>
            <person name="Roberts A."/>
            <person name="Saif S."/>
            <person name="Shea T."/>
            <person name="Sykes S."/>
            <person name="Wortman J."/>
            <person name="Nusbaum C."/>
            <person name="Birren B."/>
        </authorList>
    </citation>
    <scope>NUCLEOTIDE SEQUENCE [LARGE SCALE GENOMIC DNA]</scope>
    <source>
        <strain evidence="2">CJ05E6</strain>
    </source>
</reference>
<proteinExistence type="predicted"/>
<protein>
    <submittedName>
        <fullName evidence="2">Uncharacterized protein</fullName>
    </submittedName>
</protein>
<dbReference type="AlphaFoldDB" id="W2I2S6"/>
<evidence type="ECO:0000256" key="1">
    <source>
        <dbReference type="SAM" id="Phobius"/>
    </source>
</evidence>
<keyword evidence="1" id="KW-0472">Membrane</keyword>